<dbReference type="EMBL" id="CAMXCT020000530">
    <property type="protein sequence ID" value="CAL1133380.1"/>
    <property type="molecule type" value="Genomic_DNA"/>
</dbReference>
<dbReference type="EMBL" id="CAMXCT030000530">
    <property type="protein sequence ID" value="CAL4767317.1"/>
    <property type="molecule type" value="Genomic_DNA"/>
</dbReference>
<feature type="region of interest" description="Disordered" evidence="1">
    <location>
        <begin position="441"/>
        <end position="480"/>
    </location>
</feature>
<evidence type="ECO:0000256" key="1">
    <source>
        <dbReference type="SAM" id="MobiDB-lite"/>
    </source>
</evidence>
<proteinExistence type="predicted"/>
<feature type="compositionally biased region" description="Basic and acidic residues" evidence="1">
    <location>
        <begin position="1245"/>
        <end position="1257"/>
    </location>
</feature>
<reference evidence="4" key="2">
    <citation type="submission" date="2024-04" db="EMBL/GenBank/DDBJ databases">
        <authorList>
            <person name="Chen Y."/>
            <person name="Shah S."/>
            <person name="Dougan E. K."/>
            <person name="Thang M."/>
            <person name="Chan C."/>
        </authorList>
    </citation>
    <scope>NUCLEOTIDE SEQUENCE [LARGE SCALE GENOMIC DNA]</scope>
</reference>
<feature type="region of interest" description="Disordered" evidence="1">
    <location>
        <begin position="1243"/>
        <end position="1303"/>
    </location>
</feature>
<feature type="compositionally biased region" description="Basic and acidic residues" evidence="1">
    <location>
        <begin position="163"/>
        <end position="175"/>
    </location>
</feature>
<evidence type="ECO:0000313" key="4">
    <source>
        <dbReference type="EMBL" id="CAL1133380.1"/>
    </source>
</evidence>
<feature type="region of interest" description="Disordered" evidence="1">
    <location>
        <begin position="325"/>
        <end position="384"/>
    </location>
</feature>
<evidence type="ECO:0000313" key="5">
    <source>
        <dbReference type="EMBL" id="CAL4767317.1"/>
    </source>
</evidence>
<dbReference type="Proteomes" id="UP001152797">
    <property type="component" value="Unassembled WGS sequence"/>
</dbReference>
<dbReference type="Gene3D" id="3.30.420.10">
    <property type="entry name" value="Ribonuclease H-like superfamily/Ribonuclease H"/>
    <property type="match status" value="1"/>
</dbReference>
<dbReference type="SUPFAM" id="SSF53098">
    <property type="entry name" value="Ribonuclease H-like"/>
    <property type="match status" value="1"/>
</dbReference>
<evidence type="ECO:0000313" key="3">
    <source>
        <dbReference type="EMBL" id="CAI3980005.1"/>
    </source>
</evidence>
<feature type="domain" description="Integrase catalytic" evidence="2">
    <location>
        <begin position="1038"/>
        <end position="1206"/>
    </location>
</feature>
<dbReference type="InterPro" id="IPR001584">
    <property type="entry name" value="Integrase_cat-core"/>
</dbReference>
<dbReference type="GO" id="GO:0015074">
    <property type="term" value="P:DNA integration"/>
    <property type="evidence" value="ECO:0007669"/>
    <property type="project" value="InterPro"/>
</dbReference>
<feature type="compositionally biased region" description="Pro residues" evidence="1">
    <location>
        <begin position="184"/>
        <end position="198"/>
    </location>
</feature>
<dbReference type="InterPro" id="IPR012337">
    <property type="entry name" value="RNaseH-like_sf"/>
</dbReference>
<dbReference type="GO" id="GO:0003676">
    <property type="term" value="F:nucleic acid binding"/>
    <property type="evidence" value="ECO:0007669"/>
    <property type="project" value="InterPro"/>
</dbReference>
<evidence type="ECO:0000259" key="2">
    <source>
        <dbReference type="PROSITE" id="PS50994"/>
    </source>
</evidence>
<dbReference type="OrthoDB" id="434306at2759"/>
<sequence>MDFRDPFKDLTFDGRPGQYREFRRKVILSVAALEDKNQHLAGPKLLSRLSGEAWRCTEHLSVAELRSDKGWLLVLDTLDKHYRHLPEVELHESIDEFLFHLKKRPAEGTTAFSARFKTALSRLENLIQQEREAAHAKRRKRGDSKRRLEPASPVASSLEDSDDLPRRQSESAEHTDDTDENVEPPAPAEPEVPEPPPAQAKASGAEPSEPQPKAVPRRAPSAASEFASGRDSVRSSMKGSKKAKSTTGTEKGDIDKAKQTMQRMLGTLEPSHRKPKPIFPQSVLGHLFMRKFGLNREQRTLVIRSTGGSSRFLDVERILRASDLEDQREDRKPPKIQLRPGRREAYAVQEQDDESSSIDMPISDSGDDDAEVYMGEDNGENDYESEDELAEVFEMQKKAKRDFRKNYKTYKETKKKVKEIKKSRAGPSTYYPVVAVPPDGSAAGSSQGSTLKPFKPDSKVSKRKGDGKGPKSSGRKEDVNLTQAEIASHFSYMITEFNLSCTTDSTVDDVFLASIPQGYAIVDTGCTTSVIGLETAKSLVEHFKENGFPPPVEVNLPAVELKGFNGKTETTTAGLKWIRSPSEERRPVNPMSVAIFAFRHVDSDHVKSHEAACASPTDAEHEHVASCVCCCESESNPIPNKDNELPVEALYEDISWVELDNKLPMTDSSVHNLKKSIGSLRKASLRLVLSRLATNPKQVRAELKQWLGDQASKLDCKVGLIEVFTGRARLSEEYEKQTGKASIRLGLQYGQDFTKLHDRRCLLLLIALCRPEHVWFSFPCKPWGPWTRLNMSKSDKTFEKIMSNRAVARRYLHNVSEAWNLQCALGGHAHIENPLASQAWAELTLDDAWEVRVDQCALGLRSPKTKAPVLKPTKIVTTDQELAAGLVTCRCDGKHQHEHLAGKYQGINLTSWAETYPVKFCKRLVQYLRNKPPKHVDPSIHVEEVLAEDDEELEQLDSGEQDSEGVLQDPTALEMRRARALVHKVHVNTGHSSPEQLRRLALRCQSSEAIMRAIKEFKCSICDELKNPPLYRKATIQHAESPNQIVGLDYVQVELHREDSNGKMVETKRNVLTAVDMASGFAQQIVVPPGPHGLSKAFHQVWCRPYGHPKVVFMDPDHRNISSDLQRFLIRHNIQLLHTAAESHWQLGQVEVANRILRGMAQRVWRSFPDASPEEVIETCATARALSDMSEQMNPMTQSQALVDPQFADSLKLRDEAAKAFIEEHAKAAFRKLTKELAVGQLSPDLERADDQLRAKGPDPPAETAEPHESEMDASNTEQPVETPDSVMEELEKAASVPVPTNDDEDLQVTMRSINARTEQVAIGNLPVLFMAHVNKKQTTSSDAPLSDREINMTVGLLHRAVAFGQVRKLMDVYKNSMAPKSELVPAAALLNEMNEVYQNGPSPSLAGMSDAAKRRMIFDEDEVSEWDNISAAGSDFFPPDRGASPMHAAKPNKVKESPDGVPLAQWGKNVCKMPKVKSLGLTYDELISRAKWDEDIHGYLSWIKTTYGTGETGAAPEKITAAVDLAPYMEAINWKGPKDQKSSKLGFTRTYKD</sequence>
<dbReference type="EMBL" id="CAMXCT010000530">
    <property type="protein sequence ID" value="CAI3980005.1"/>
    <property type="molecule type" value="Genomic_DNA"/>
</dbReference>
<protein>
    <submittedName>
        <fullName evidence="5">Copia protein</fullName>
    </submittedName>
</protein>
<evidence type="ECO:0000313" key="6">
    <source>
        <dbReference type="Proteomes" id="UP001152797"/>
    </source>
</evidence>
<feature type="region of interest" description="Disordered" evidence="1">
    <location>
        <begin position="131"/>
        <end position="258"/>
    </location>
</feature>
<comment type="caution">
    <text evidence="3">The sequence shown here is derived from an EMBL/GenBank/DDBJ whole genome shotgun (WGS) entry which is preliminary data.</text>
</comment>
<dbReference type="PROSITE" id="PS50994">
    <property type="entry name" value="INTEGRASE"/>
    <property type="match status" value="1"/>
</dbReference>
<dbReference type="InterPro" id="IPR036397">
    <property type="entry name" value="RNaseH_sf"/>
</dbReference>
<keyword evidence="6" id="KW-1185">Reference proteome</keyword>
<organism evidence="3">
    <name type="scientific">Cladocopium goreaui</name>
    <dbReference type="NCBI Taxonomy" id="2562237"/>
    <lineage>
        <taxon>Eukaryota</taxon>
        <taxon>Sar</taxon>
        <taxon>Alveolata</taxon>
        <taxon>Dinophyceae</taxon>
        <taxon>Suessiales</taxon>
        <taxon>Symbiodiniaceae</taxon>
        <taxon>Cladocopium</taxon>
    </lineage>
</organism>
<accession>A0A9P1BWS5</accession>
<gene>
    <name evidence="3" type="ORF">C1SCF055_LOCUS7919</name>
</gene>
<feature type="compositionally biased region" description="Basic and acidic residues" evidence="1">
    <location>
        <begin position="454"/>
        <end position="479"/>
    </location>
</feature>
<name>A0A9P1BWS5_9DINO</name>
<reference evidence="3" key="1">
    <citation type="submission" date="2022-10" db="EMBL/GenBank/DDBJ databases">
        <authorList>
            <person name="Chen Y."/>
            <person name="Dougan E. K."/>
            <person name="Chan C."/>
            <person name="Rhodes N."/>
            <person name="Thang M."/>
        </authorList>
    </citation>
    <scope>NUCLEOTIDE SEQUENCE</scope>
</reference>